<dbReference type="EMBL" id="MHQY01000013">
    <property type="protein sequence ID" value="OHA14119.1"/>
    <property type="molecule type" value="Genomic_DNA"/>
</dbReference>
<sequence length="401" mass="44834">MFTILISILLFEKDILYLEGGARLMKVKISAVVAAAFITLFGGAAALANEPVRGVYYGSNKFGDSGRIANLVELLKKTEINTIVIDKKDDNGIEVSRDYFKKLIAPFRASGAGIMCRIVALKDNVYAKSQNGAGLTLKSMSRQGRAWTDRRGSKYLDPALEGTSDYIIEVSLRAIRDGCDSLNFDYIRLPSPRDGNTRDTKYPPAPKKRAGDPSHERNVEKRRVMNLFLGRMVTGIRKEYPDVPLAASVFGYACYGFEPGVGQYLDDFALYGFIISCMAYPTHYSCNDEAPDPSYVPYVIYRKTTMKARAYLNAKGFANTEFIMWLQGFNLPNINGCGLGKNKEGKTIGIKGKKGAIVEYEKDPKRFREQIRPLNDLGMDSWIVWHPSARYAPNLFKPKKP</sequence>
<dbReference type="AlphaFoldDB" id="A0A1G2LTE5"/>
<evidence type="ECO:0000259" key="2">
    <source>
        <dbReference type="Pfam" id="PF13200"/>
    </source>
</evidence>
<evidence type="ECO:0000256" key="1">
    <source>
        <dbReference type="SAM" id="MobiDB-lite"/>
    </source>
</evidence>
<comment type="caution">
    <text evidence="3">The sequence shown here is derived from an EMBL/GenBank/DDBJ whole genome shotgun (WGS) entry which is preliminary data.</text>
</comment>
<dbReference type="InterPro" id="IPR025275">
    <property type="entry name" value="DUF4015"/>
</dbReference>
<dbReference type="Pfam" id="PF13200">
    <property type="entry name" value="DUF4015"/>
    <property type="match status" value="1"/>
</dbReference>
<name>A0A1G2LTE5_9BACT</name>
<gene>
    <name evidence="3" type="ORF">A3G49_02665</name>
</gene>
<feature type="region of interest" description="Disordered" evidence="1">
    <location>
        <begin position="194"/>
        <end position="217"/>
    </location>
</feature>
<organism evidence="3 4">
    <name type="scientific">Candidatus Sungbacteria bacterium RIFCSPLOWO2_12_FULL_41_11</name>
    <dbReference type="NCBI Taxonomy" id="1802286"/>
    <lineage>
        <taxon>Bacteria</taxon>
        <taxon>Candidatus Sungiibacteriota</taxon>
    </lineage>
</organism>
<feature type="domain" description="DUF4015" evidence="2">
    <location>
        <begin position="54"/>
        <end position="333"/>
    </location>
</feature>
<accession>A0A1G2LTE5</accession>
<evidence type="ECO:0000313" key="3">
    <source>
        <dbReference type="EMBL" id="OHA14119.1"/>
    </source>
</evidence>
<protein>
    <recommendedName>
        <fullName evidence="2">DUF4015 domain-containing protein</fullName>
    </recommendedName>
</protein>
<proteinExistence type="predicted"/>
<evidence type="ECO:0000313" key="4">
    <source>
        <dbReference type="Proteomes" id="UP000177171"/>
    </source>
</evidence>
<reference evidence="3 4" key="1">
    <citation type="journal article" date="2016" name="Nat. Commun.">
        <title>Thousands of microbial genomes shed light on interconnected biogeochemical processes in an aquifer system.</title>
        <authorList>
            <person name="Anantharaman K."/>
            <person name="Brown C.T."/>
            <person name="Hug L.A."/>
            <person name="Sharon I."/>
            <person name="Castelle C.J."/>
            <person name="Probst A.J."/>
            <person name="Thomas B.C."/>
            <person name="Singh A."/>
            <person name="Wilkins M.J."/>
            <person name="Karaoz U."/>
            <person name="Brodie E.L."/>
            <person name="Williams K.H."/>
            <person name="Hubbard S.S."/>
            <person name="Banfield J.F."/>
        </authorList>
    </citation>
    <scope>NUCLEOTIDE SEQUENCE [LARGE SCALE GENOMIC DNA]</scope>
</reference>
<dbReference type="Proteomes" id="UP000177171">
    <property type="component" value="Unassembled WGS sequence"/>
</dbReference>